<accession>A0AAD9SQY9</accession>
<dbReference type="EMBL" id="JAUJFL010000001">
    <property type="protein sequence ID" value="KAK2614247.1"/>
    <property type="molecule type" value="Genomic_DNA"/>
</dbReference>
<protein>
    <submittedName>
        <fullName evidence="2">Uncharacterized protein</fullName>
    </submittedName>
</protein>
<dbReference type="GO" id="GO:0031047">
    <property type="term" value="P:regulatory ncRNA-mediated gene silencing"/>
    <property type="evidence" value="ECO:0007669"/>
    <property type="project" value="InterPro"/>
</dbReference>
<evidence type="ECO:0000313" key="3">
    <source>
        <dbReference type="Proteomes" id="UP001265746"/>
    </source>
</evidence>
<proteinExistence type="predicted"/>
<dbReference type="InterPro" id="IPR018606">
    <property type="entry name" value="Arb1"/>
</dbReference>
<dbReference type="Pfam" id="PF09692">
    <property type="entry name" value="Arb1"/>
    <property type="match status" value="1"/>
</dbReference>
<evidence type="ECO:0000313" key="2">
    <source>
        <dbReference type="EMBL" id="KAK2614247.1"/>
    </source>
</evidence>
<name>A0AAD9SQY9_PHOAM</name>
<comment type="caution">
    <text evidence="2">The sequence shown here is derived from an EMBL/GenBank/DDBJ whole genome shotgun (WGS) entry which is preliminary data.</text>
</comment>
<feature type="compositionally biased region" description="Basic and acidic residues" evidence="1">
    <location>
        <begin position="469"/>
        <end position="480"/>
    </location>
</feature>
<evidence type="ECO:0000256" key="1">
    <source>
        <dbReference type="SAM" id="MobiDB-lite"/>
    </source>
</evidence>
<organism evidence="2 3">
    <name type="scientific">Phomopsis amygdali</name>
    <name type="common">Fusicoccum amygdali</name>
    <dbReference type="NCBI Taxonomy" id="1214568"/>
    <lineage>
        <taxon>Eukaryota</taxon>
        <taxon>Fungi</taxon>
        <taxon>Dikarya</taxon>
        <taxon>Ascomycota</taxon>
        <taxon>Pezizomycotina</taxon>
        <taxon>Sordariomycetes</taxon>
        <taxon>Sordariomycetidae</taxon>
        <taxon>Diaporthales</taxon>
        <taxon>Diaporthaceae</taxon>
        <taxon>Diaporthe</taxon>
    </lineage>
</organism>
<gene>
    <name evidence="2" type="ORF">N8I77_001093</name>
</gene>
<dbReference type="AlphaFoldDB" id="A0AAD9SQY9"/>
<dbReference type="GO" id="GO:0033167">
    <property type="term" value="C:ARC complex"/>
    <property type="evidence" value="ECO:0007669"/>
    <property type="project" value="InterPro"/>
</dbReference>
<keyword evidence="3" id="KW-1185">Reference proteome</keyword>
<feature type="region of interest" description="Disordered" evidence="1">
    <location>
        <begin position="1"/>
        <end position="37"/>
    </location>
</feature>
<reference evidence="2" key="1">
    <citation type="submission" date="2023-06" db="EMBL/GenBank/DDBJ databases">
        <authorList>
            <person name="Noh H."/>
        </authorList>
    </citation>
    <scope>NUCLEOTIDE SEQUENCE</scope>
    <source>
        <strain evidence="2">DUCC20226</strain>
    </source>
</reference>
<sequence length="504" mass="56932">MAGKKSVKARGETSLNRYRGSGFEDGFADPPVTPAEHATEKQLYDPRIEECIQRYMSRRRLTSDRKALFTKYLALGGVDTDQRQFTGTAKHARDMKEDEEYDANHVREVTANEVLSRGWEEVGKYYNPYYPEHWDVDFAGVVAGYLGDWLPKSMGLWGTEYELAIDTIQNFLRYVQHHDVCPEYAENLAEASKICELARKEIPSIGEIGAAMPGDFNLACQILFWSTGRASSGPSGPVATNDVLYEAKPFDGAEHQNSWDTGIIAPEKFDAERVFKATIAIHEPALIDRMLQRNNPIRVVKTYEDAFVVKETHPPSEDIINVYNGIKNKDKKTRTIKPIGWVVLAPTIIEDGWDNHPTLATGRPEGDEGDPVSIYLEHTTLNHLKEGMKLRLTICELNIGEGGEGGEGGVEFIKAYYEILPTFHTFLPQSLMMHYKPHRLNDRLPPSVDDPDAEERAVLEQVEADAEETEKAERRADPELDRRMKEAGDAEALMKVMERVKVEE</sequence>
<feature type="region of interest" description="Disordered" evidence="1">
    <location>
        <begin position="461"/>
        <end position="480"/>
    </location>
</feature>
<dbReference type="Proteomes" id="UP001265746">
    <property type="component" value="Unassembled WGS sequence"/>
</dbReference>